<dbReference type="GO" id="GO:0000976">
    <property type="term" value="F:transcription cis-regulatory region binding"/>
    <property type="evidence" value="ECO:0007669"/>
    <property type="project" value="TreeGrafter"/>
</dbReference>
<keyword evidence="2" id="KW-0805">Transcription regulation</keyword>
<dbReference type="KEGG" id="nfr:ERS450000_00836"/>
<evidence type="ECO:0000259" key="6">
    <source>
        <dbReference type="PROSITE" id="PS50977"/>
    </source>
</evidence>
<evidence type="ECO:0000256" key="1">
    <source>
        <dbReference type="ARBA" id="ARBA00022491"/>
    </source>
</evidence>
<evidence type="ECO:0000256" key="2">
    <source>
        <dbReference type="ARBA" id="ARBA00023015"/>
    </source>
</evidence>
<gene>
    <name evidence="7" type="ORF">ERS450000_00836</name>
</gene>
<dbReference type="OMA" id="AMWRVVY"/>
<dbReference type="PROSITE" id="PS50977">
    <property type="entry name" value="HTH_TETR_2"/>
    <property type="match status" value="1"/>
</dbReference>
<keyword evidence="1" id="KW-0678">Repressor</keyword>
<evidence type="ECO:0000313" key="8">
    <source>
        <dbReference type="Proteomes" id="UP000057820"/>
    </source>
</evidence>
<dbReference type="InterPro" id="IPR050109">
    <property type="entry name" value="HTH-type_TetR-like_transc_reg"/>
</dbReference>
<dbReference type="PANTHER" id="PTHR30055">
    <property type="entry name" value="HTH-TYPE TRANSCRIPTIONAL REGULATOR RUTR"/>
    <property type="match status" value="1"/>
</dbReference>
<dbReference type="RefSeq" id="WP_011209772.1">
    <property type="nucleotide sequence ID" value="NZ_CP031418.1"/>
</dbReference>
<dbReference type="InterPro" id="IPR009057">
    <property type="entry name" value="Homeodomain-like_sf"/>
</dbReference>
<dbReference type="GeneID" id="61133956"/>
<evidence type="ECO:0000256" key="5">
    <source>
        <dbReference type="PROSITE-ProRule" id="PRU00335"/>
    </source>
</evidence>
<organism evidence="7 8">
    <name type="scientific">Nocardia farcinica</name>
    <dbReference type="NCBI Taxonomy" id="37329"/>
    <lineage>
        <taxon>Bacteria</taxon>
        <taxon>Bacillati</taxon>
        <taxon>Actinomycetota</taxon>
        <taxon>Actinomycetes</taxon>
        <taxon>Mycobacteriales</taxon>
        <taxon>Nocardiaceae</taxon>
        <taxon>Nocardia</taxon>
    </lineage>
</organism>
<dbReference type="Gene3D" id="1.10.357.10">
    <property type="entry name" value="Tetracycline Repressor, domain 2"/>
    <property type="match status" value="1"/>
</dbReference>
<protein>
    <submittedName>
        <fullName evidence="7">Transcriptional regulator BetI</fullName>
    </submittedName>
</protein>
<evidence type="ECO:0000256" key="4">
    <source>
        <dbReference type="ARBA" id="ARBA00023163"/>
    </source>
</evidence>
<dbReference type="Proteomes" id="UP000057820">
    <property type="component" value="Chromosome 1"/>
</dbReference>
<dbReference type="InterPro" id="IPR036271">
    <property type="entry name" value="Tet_transcr_reg_TetR-rel_C_sf"/>
</dbReference>
<dbReference type="AlphaFoldDB" id="A0A0H5NFJ4"/>
<dbReference type="InterPro" id="IPR001647">
    <property type="entry name" value="HTH_TetR"/>
</dbReference>
<dbReference type="InterPro" id="IPR039538">
    <property type="entry name" value="BetI_C"/>
</dbReference>
<dbReference type="SUPFAM" id="SSF48498">
    <property type="entry name" value="Tetracyclin repressor-like, C-terminal domain"/>
    <property type="match status" value="1"/>
</dbReference>
<dbReference type="PANTHER" id="PTHR30055:SF226">
    <property type="entry name" value="HTH-TYPE TRANSCRIPTIONAL REGULATOR PKSA"/>
    <property type="match status" value="1"/>
</dbReference>
<reference evidence="8" key="1">
    <citation type="submission" date="2015-03" db="EMBL/GenBank/DDBJ databases">
        <authorList>
            <consortium name="Pathogen Informatics"/>
        </authorList>
    </citation>
    <scope>NUCLEOTIDE SEQUENCE [LARGE SCALE GENOMIC DNA]</scope>
    <source>
        <strain evidence="8">NCTC11134</strain>
    </source>
</reference>
<keyword evidence="4" id="KW-0804">Transcription</keyword>
<feature type="DNA-binding region" description="H-T-H motif" evidence="5">
    <location>
        <begin position="31"/>
        <end position="50"/>
    </location>
</feature>
<accession>A0A0H5NFJ4</accession>
<dbReference type="GO" id="GO:0003700">
    <property type="term" value="F:DNA-binding transcription factor activity"/>
    <property type="evidence" value="ECO:0007669"/>
    <property type="project" value="TreeGrafter"/>
</dbReference>
<evidence type="ECO:0000256" key="3">
    <source>
        <dbReference type="ARBA" id="ARBA00023125"/>
    </source>
</evidence>
<evidence type="ECO:0000313" key="7">
    <source>
        <dbReference type="EMBL" id="CRY74675.1"/>
    </source>
</evidence>
<feature type="domain" description="HTH tetR-type" evidence="6">
    <location>
        <begin position="8"/>
        <end position="68"/>
    </location>
</feature>
<dbReference type="Pfam" id="PF00440">
    <property type="entry name" value="TetR_N"/>
    <property type="match status" value="1"/>
</dbReference>
<dbReference type="SUPFAM" id="SSF46689">
    <property type="entry name" value="Homeodomain-like"/>
    <property type="match status" value="1"/>
</dbReference>
<dbReference type="Pfam" id="PF13977">
    <property type="entry name" value="TetR_C_6"/>
    <property type="match status" value="1"/>
</dbReference>
<proteinExistence type="predicted"/>
<name>A0A0H5NFJ4_NOCFR</name>
<dbReference type="EMBL" id="LN868938">
    <property type="protein sequence ID" value="CRY74675.1"/>
    <property type="molecule type" value="Genomic_DNA"/>
</dbReference>
<keyword evidence="3 5" id="KW-0238">DNA-binding</keyword>
<sequence>MPKTIDREQRRAEIAAAVWRLIDQSGVSAVSLRTVAAEAGLVLGSLRHTFPTKADLLAYAMELVFVRAEQRVSAHAAIGDPRRRALAMLLELLPLDEQRRIEMRVDLALVAEAPAHPRLAELAGRAHTAVAALCHDLCADLAAHGLLHTARAVAVEARRLHALVDGTALHLLVAPEEAATAETLIADYLADLGAPPPRRR</sequence>